<evidence type="ECO:0008006" key="3">
    <source>
        <dbReference type="Google" id="ProtNLM"/>
    </source>
</evidence>
<dbReference type="InterPro" id="IPR000010">
    <property type="entry name" value="Cystatin_dom"/>
</dbReference>
<keyword evidence="1" id="KW-0732">Signal</keyword>
<reference evidence="2" key="1">
    <citation type="submission" date="2021-01" db="EMBL/GenBank/DDBJ databases">
        <authorList>
            <person name="Corre E."/>
            <person name="Pelletier E."/>
            <person name="Niang G."/>
            <person name="Scheremetjew M."/>
            <person name="Finn R."/>
            <person name="Kale V."/>
            <person name="Holt S."/>
            <person name="Cochrane G."/>
            <person name="Meng A."/>
            <person name="Brown T."/>
            <person name="Cohen L."/>
        </authorList>
    </citation>
    <scope>NUCLEOTIDE SEQUENCE</scope>
    <source>
        <strain evidence="2">GSO104</strain>
    </source>
</reference>
<protein>
    <recommendedName>
        <fullName evidence="3">Cystatin domain-containing protein</fullName>
    </recommendedName>
</protein>
<dbReference type="EMBL" id="HBNS01061694">
    <property type="protein sequence ID" value="CAE4669795.1"/>
    <property type="molecule type" value="Transcribed_RNA"/>
</dbReference>
<accession>A0A7S4VW84</accession>
<evidence type="ECO:0000313" key="2">
    <source>
        <dbReference type="EMBL" id="CAE4669795.1"/>
    </source>
</evidence>
<feature type="signal peptide" evidence="1">
    <location>
        <begin position="1"/>
        <end position="25"/>
    </location>
</feature>
<dbReference type="GO" id="GO:0004869">
    <property type="term" value="F:cysteine-type endopeptidase inhibitor activity"/>
    <property type="evidence" value="ECO:0007669"/>
    <property type="project" value="InterPro"/>
</dbReference>
<dbReference type="AlphaFoldDB" id="A0A7S4VW84"/>
<gene>
    <name evidence="2" type="ORF">DBRI00130_LOCUS44483</name>
</gene>
<name>A0A7S4VW84_9STRA</name>
<dbReference type="CDD" id="cd00042">
    <property type="entry name" value="CY"/>
    <property type="match status" value="1"/>
</dbReference>
<organism evidence="2">
    <name type="scientific">Ditylum brightwellii</name>
    <dbReference type="NCBI Taxonomy" id="49249"/>
    <lineage>
        <taxon>Eukaryota</taxon>
        <taxon>Sar</taxon>
        <taxon>Stramenopiles</taxon>
        <taxon>Ochrophyta</taxon>
        <taxon>Bacillariophyta</taxon>
        <taxon>Mediophyceae</taxon>
        <taxon>Lithodesmiophycidae</taxon>
        <taxon>Lithodesmiales</taxon>
        <taxon>Lithodesmiaceae</taxon>
        <taxon>Ditylum</taxon>
    </lineage>
</organism>
<dbReference type="InterPro" id="IPR046350">
    <property type="entry name" value="Cystatin_sf"/>
</dbReference>
<dbReference type="SUPFAM" id="SSF54403">
    <property type="entry name" value="Cystatin/monellin"/>
    <property type="match status" value="1"/>
</dbReference>
<feature type="chain" id="PRO_5031428334" description="Cystatin domain-containing protein" evidence="1">
    <location>
        <begin position="26"/>
        <end position="193"/>
    </location>
</feature>
<evidence type="ECO:0000256" key="1">
    <source>
        <dbReference type="SAM" id="SignalP"/>
    </source>
</evidence>
<proteinExistence type="predicted"/>
<sequence>MKNPAMILALGFIPLILLMTPIIDARKMEMVGTYKDVDVEKEQLLVVTEFALTSLLIGESDNTYSFSTMLGGSEVAKINEISVKVVEVQMQVVAGMNYKMTVGLLQGEDCLGAFKVTVYDQFGDMSVTNWGDEVSCDDIQDVEGLGSFIFDLSEEVTNKELQGDNISSGGNDKKFMLSLSFSIATILAISTIL</sequence>
<dbReference type="Gene3D" id="3.10.450.10">
    <property type="match status" value="1"/>
</dbReference>